<proteinExistence type="predicted"/>
<sequence>MLRDICEVSGKTENENVVSLPDFVDEFKDVFSDKLGCLTKYVHRIKIKEGSVPVVFKGVFGTSHEDEFSMCRVTEGIIEQDEWVRAVADDSVLQRVCESLRSYWHSDMKHDEALRGFWTVKDELSVANGRLLRRTGNLPELVRRSCCAHAGSEPAHCYRWENTLKIARSSPVFYSTLAAPET</sequence>
<evidence type="ECO:0000313" key="2">
    <source>
        <dbReference type="Proteomes" id="UP001066276"/>
    </source>
</evidence>
<evidence type="ECO:0000313" key="1">
    <source>
        <dbReference type="EMBL" id="KAJ1178811.1"/>
    </source>
</evidence>
<dbReference type="Proteomes" id="UP001066276">
    <property type="component" value="Chromosome 3_2"/>
</dbReference>
<reference evidence="1" key="1">
    <citation type="journal article" date="2022" name="bioRxiv">
        <title>Sequencing and chromosome-scale assembly of the giantPleurodeles waltlgenome.</title>
        <authorList>
            <person name="Brown T."/>
            <person name="Elewa A."/>
            <person name="Iarovenko S."/>
            <person name="Subramanian E."/>
            <person name="Araus A.J."/>
            <person name="Petzold A."/>
            <person name="Susuki M."/>
            <person name="Suzuki K.-i.T."/>
            <person name="Hayashi T."/>
            <person name="Toyoda A."/>
            <person name="Oliveira C."/>
            <person name="Osipova E."/>
            <person name="Leigh N.D."/>
            <person name="Simon A."/>
            <person name="Yun M.H."/>
        </authorList>
    </citation>
    <scope>NUCLEOTIDE SEQUENCE</scope>
    <source>
        <strain evidence="1">20211129_DDA</strain>
        <tissue evidence="1">Liver</tissue>
    </source>
</reference>
<accession>A0AAV7TRF9</accession>
<keyword evidence="2" id="KW-1185">Reference proteome</keyword>
<dbReference type="EMBL" id="JANPWB010000006">
    <property type="protein sequence ID" value="KAJ1178811.1"/>
    <property type="molecule type" value="Genomic_DNA"/>
</dbReference>
<organism evidence="1 2">
    <name type="scientific">Pleurodeles waltl</name>
    <name type="common">Iberian ribbed newt</name>
    <dbReference type="NCBI Taxonomy" id="8319"/>
    <lineage>
        <taxon>Eukaryota</taxon>
        <taxon>Metazoa</taxon>
        <taxon>Chordata</taxon>
        <taxon>Craniata</taxon>
        <taxon>Vertebrata</taxon>
        <taxon>Euteleostomi</taxon>
        <taxon>Amphibia</taxon>
        <taxon>Batrachia</taxon>
        <taxon>Caudata</taxon>
        <taxon>Salamandroidea</taxon>
        <taxon>Salamandridae</taxon>
        <taxon>Pleurodelinae</taxon>
        <taxon>Pleurodeles</taxon>
    </lineage>
</organism>
<comment type="caution">
    <text evidence="1">The sequence shown here is derived from an EMBL/GenBank/DDBJ whole genome shotgun (WGS) entry which is preliminary data.</text>
</comment>
<gene>
    <name evidence="1" type="ORF">NDU88_004053</name>
</gene>
<dbReference type="AlphaFoldDB" id="A0AAV7TRF9"/>
<protein>
    <submittedName>
        <fullName evidence="1">Uncharacterized protein</fullName>
    </submittedName>
</protein>
<name>A0AAV7TRF9_PLEWA</name>